<evidence type="ECO:0000256" key="1">
    <source>
        <dbReference type="ARBA" id="ARBA00004651"/>
    </source>
</evidence>
<dbReference type="InterPro" id="IPR045621">
    <property type="entry name" value="BPD_transp_1_N"/>
</dbReference>
<dbReference type="InterPro" id="IPR035906">
    <property type="entry name" value="MetI-like_sf"/>
</dbReference>
<dbReference type="GO" id="GO:0071916">
    <property type="term" value="F:dipeptide transmembrane transporter activity"/>
    <property type="evidence" value="ECO:0007669"/>
    <property type="project" value="TreeGrafter"/>
</dbReference>
<reference evidence="9" key="1">
    <citation type="submission" date="2018-05" db="EMBL/GenBank/DDBJ databases">
        <authorList>
            <person name="Lanie J.A."/>
            <person name="Ng W.-L."/>
            <person name="Kazmierczak K.M."/>
            <person name="Andrzejewski T.M."/>
            <person name="Davidsen T.M."/>
            <person name="Wayne K.J."/>
            <person name="Tettelin H."/>
            <person name="Glass J.I."/>
            <person name="Rusch D."/>
            <person name="Podicherti R."/>
            <person name="Tsui H.-C.T."/>
            <person name="Winkler M.E."/>
        </authorList>
    </citation>
    <scope>NUCLEOTIDE SEQUENCE</scope>
</reference>
<proteinExistence type="predicted"/>
<evidence type="ECO:0000256" key="2">
    <source>
        <dbReference type="ARBA" id="ARBA00022448"/>
    </source>
</evidence>
<comment type="subcellular location">
    <subcellularLocation>
        <location evidence="1">Cell membrane</location>
        <topology evidence="1">Multi-pass membrane protein</topology>
    </subcellularLocation>
</comment>
<keyword evidence="4 7" id="KW-0812">Transmembrane</keyword>
<feature type="transmembrane region" description="Helical" evidence="7">
    <location>
        <begin position="258"/>
        <end position="284"/>
    </location>
</feature>
<dbReference type="Pfam" id="PF00528">
    <property type="entry name" value="BPD_transp_1"/>
    <property type="match status" value="1"/>
</dbReference>
<evidence type="ECO:0000259" key="8">
    <source>
        <dbReference type="PROSITE" id="PS50928"/>
    </source>
</evidence>
<feature type="domain" description="ABC transmembrane type-1" evidence="8">
    <location>
        <begin position="97"/>
        <end position="327"/>
    </location>
</feature>
<protein>
    <recommendedName>
        <fullName evidence="8">ABC transmembrane type-1 domain-containing protein</fullName>
    </recommendedName>
</protein>
<keyword evidence="6 7" id="KW-0472">Membrane</keyword>
<name>A0A381Z0E4_9ZZZZ</name>
<dbReference type="Gene3D" id="1.10.3720.10">
    <property type="entry name" value="MetI-like"/>
    <property type="match status" value="1"/>
</dbReference>
<dbReference type="Pfam" id="PF19300">
    <property type="entry name" value="BPD_transp_1_N"/>
    <property type="match status" value="1"/>
</dbReference>
<feature type="transmembrane region" description="Helical" evidence="7">
    <location>
        <begin position="197"/>
        <end position="220"/>
    </location>
</feature>
<dbReference type="CDD" id="cd06261">
    <property type="entry name" value="TM_PBP2"/>
    <property type="match status" value="1"/>
</dbReference>
<evidence type="ECO:0000256" key="7">
    <source>
        <dbReference type="SAM" id="Phobius"/>
    </source>
</evidence>
<accession>A0A381Z0E4</accession>
<keyword evidence="3" id="KW-1003">Cell membrane</keyword>
<sequence>MRIVAYVFHRLIILLLAVFGVSIITFVVTRVLPGNPAYLIVGVQADQSTVDAVIDRLGLDKPILEQYWLYMKQLLLGDFGTSWRTGNPVSFDLSSRWPATLELASIAMIFAIMWAIPLGLISSIRKRSFSDYLAKFLSGLGVAIPEFWLATLLILVFFAGFEIAPAPIGRIMHASPPESITGMYIIDSVITANWESFYASVAQIILPASTLAITIGAPLLRVTRTFMNEVLDSQFIRSARAMGIPKMSIIFRHAFPNVLLPVSTMIAVLYGYLLGGTVLVEFVFSWPGMGKYAIDSINSSDYAPVMAVVVLSATSYLLVYLLTDLLHFVVDPRTR</sequence>
<dbReference type="PROSITE" id="PS50928">
    <property type="entry name" value="ABC_TM1"/>
    <property type="match status" value="1"/>
</dbReference>
<feature type="transmembrane region" description="Helical" evidence="7">
    <location>
        <begin position="103"/>
        <end position="124"/>
    </location>
</feature>
<keyword evidence="2" id="KW-0813">Transport</keyword>
<evidence type="ECO:0000256" key="6">
    <source>
        <dbReference type="ARBA" id="ARBA00023136"/>
    </source>
</evidence>
<organism evidence="9">
    <name type="scientific">marine metagenome</name>
    <dbReference type="NCBI Taxonomy" id="408172"/>
    <lineage>
        <taxon>unclassified sequences</taxon>
        <taxon>metagenomes</taxon>
        <taxon>ecological metagenomes</taxon>
    </lineage>
</organism>
<dbReference type="SUPFAM" id="SSF161098">
    <property type="entry name" value="MetI-like"/>
    <property type="match status" value="1"/>
</dbReference>
<dbReference type="InterPro" id="IPR000515">
    <property type="entry name" value="MetI-like"/>
</dbReference>
<feature type="transmembrane region" description="Helical" evidence="7">
    <location>
        <begin position="136"/>
        <end position="161"/>
    </location>
</feature>
<dbReference type="GO" id="GO:0005886">
    <property type="term" value="C:plasma membrane"/>
    <property type="evidence" value="ECO:0007669"/>
    <property type="project" value="UniProtKB-SubCell"/>
</dbReference>
<feature type="transmembrane region" description="Helical" evidence="7">
    <location>
        <begin position="12"/>
        <end position="32"/>
    </location>
</feature>
<evidence type="ECO:0000313" key="9">
    <source>
        <dbReference type="EMBL" id="SVA82371.1"/>
    </source>
</evidence>
<dbReference type="EMBL" id="UINC01019455">
    <property type="protein sequence ID" value="SVA82371.1"/>
    <property type="molecule type" value="Genomic_DNA"/>
</dbReference>
<feature type="transmembrane region" description="Helical" evidence="7">
    <location>
        <begin position="304"/>
        <end position="330"/>
    </location>
</feature>
<gene>
    <name evidence="9" type="ORF">METZ01_LOCUS135225</name>
</gene>
<evidence type="ECO:0000256" key="5">
    <source>
        <dbReference type="ARBA" id="ARBA00022989"/>
    </source>
</evidence>
<evidence type="ECO:0000256" key="4">
    <source>
        <dbReference type="ARBA" id="ARBA00022692"/>
    </source>
</evidence>
<evidence type="ECO:0000256" key="3">
    <source>
        <dbReference type="ARBA" id="ARBA00022475"/>
    </source>
</evidence>
<dbReference type="PANTHER" id="PTHR43163:SF6">
    <property type="entry name" value="DIPEPTIDE TRANSPORT SYSTEM PERMEASE PROTEIN DPPB-RELATED"/>
    <property type="match status" value="1"/>
</dbReference>
<keyword evidence="5 7" id="KW-1133">Transmembrane helix</keyword>
<dbReference type="AlphaFoldDB" id="A0A381Z0E4"/>
<dbReference type="PANTHER" id="PTHR43163">
    <property type="entry name" value="DIPEPTIDE TRANSPORT SYSTEM PERMEASE PROTEIN DPPB-RELATED"/>
    <property type="match status" value="1"/>
</dbReference>